<keyword evidence="2" id="KW-1185">Reference proteome</keyword>
<protein>
    <submittedName>
        <fullName evidence="1">Uncharacterized protein</fullName>
    </submittedName>
</protein>
<evidence type="ECO:0000313" key="2">
    <source>
        <dbReference type="Proteomes" id="UP000619355"/>
    </source>
</evidence>
<dbReference type="AlphaFoldDB" id="A0A919C6A0"/>
<sequence length="51" mass="5963">MEQQWRLKVGERRPKEADGALFTQAVLGLIKELAREIETENETDDTMEETR</sequence>
<organism evidence="1 2">
    <name type="scientific">Streptomyces capoamus</name>
    <dbReference type="NCBI Taxonomy" id="68183"/>
    <lineage>
        <taxon>Bacteria</taxon>
        <taxon>Bacillati</taxon>
        <taxon>Actinomycetota</taxon>
        <taxon>Actinomycetes</taxon>
        <taxon>Kitasatosporales</taxon>
        <taxon>Streptomycetaceae</taxon>
        <taxon>Streptomyces</taxon>
    </lineage>
</organism>
<dbReference type="Proteomes" id="UP000619355">
    <property type="component" value="Unassembled WGS sequence"/>
</dbReference>
<evidence type="ECO:0000313" key="1">
    <source>
        <dbReference type="EMBL" id="GHG55011.1"/>
    </source>
</evidence>
<accession>A0A919C6A0</accession>
<comment type="caution">
    <text evidence="1">The sequence shown here is derived from an EMBL/GenBank/DDBJ whole genome shotgun (WGS) entry which is preliminary data.</text>
</comment>
<dbReference type="EMBL" id="BNBF01000011">
    <property type="protein sequence ID" value="GHG55011.1"/>
    <property type="molecule type" value="Genomic_DNA"/>
</dbReference>
<name>A0A919C6A0_9ACTN</name>
<proteinExistence type="predicted"/>
<reference evidence="2" key="1">
    <citation type="journal article" date="2019" name="Int. J. Syst. Evol. Microbiol.">
        <title>The Global Catalogue of Microorganisms (GCM) 10K type strain sequencing project: providing services to taxonomists for standard genome sequencing and annotation.</title>
        <authorList>
            <consortium name="The Broad Institute Genomics Platform"/>
            <consortium name="The Broad Institute Genome Sequencing Center for Infectious Disease"/>
            <person name="Wu L."/>
            <person name="Ma J."/>
        </authorList>
    </citation>
    <scope>NUCLEOTIDE SEQUENCE [LARGE SCALE GENOMIC DNA]</scope>
    <source>
        <strain evidence="2">JCM 4253</strain>
    </source>
</reference>
<gene>
    <name evidence="1" type="ORF">GCM10018980_40140</name>
</gene>